<evidence type="ECO:0000313" key="2">
    <source>
        <dbReference type="Proteomes" id="UP000320338"/>
    </source>
</evidence>
<proteinExistence type="predicted"/>
<protein>
    <submittedName>
        <fullName evidence="1">Uncharacterized protein</fullName>
    </submittedName>
</protein>
<reference evidence="1 2" key="1">
    <citation type="submission" date="2019-06" db="EMBL/GenBank/DDBJ databases">
        <title>Whole genome shotgun sequence of Pseudonocardia hydrocarbonoxydans NBRC 14498.</title>
        <authorList>
            <person name="Hosoyama A."/>
            <person name="Uohara A."/>
            <person name="Ohji S."/>
            <person name="Ichikawa N."/>
        </authorList>
    </citation>
    <scope>NUCLEOTIDE SEQUENCE [LARGE SCALE GENOMIC DNA]</scope>
    <source>
        <strain evidence="1 2">NBRC 14498</strain>
    </source>
</reference>
<dbReference type="InterPro" id="IPR035405">
    <property type="entry name" value="GP70"/>
</dbReference>
<dbReference type="AlphaFoldDB" id="A0A4Y3WTM5"/>
<comment type="caution">
    <text evidence="1">The sequence shown here is derived from an EMBL/GenBank/DDBJ whole genome shotgun (WGS) entry which is preliminary data.</text>
</comment>
<accession>A0A4Y3WTM5</accession>
<organism evidence="1 2">
    <name type="scientific">Pseudonocardia hydrocarbonoxydans</name>
    <dbReference type="NCBI Taxonomy" id="76726"/>
    <lineage>
        <taxon>Bacteria</taxon>
        <taxon>Bacillati</taxon>
        <taxon>Actinomycetota</taxon>
        <taxon>Actinomycetes</taxon>
        <taxon>Pseudonocardiales</taxon>
        <taxon>Pseudonocardiaceae</taxon>
        <taxon>Pseudonocardia</taxon>
    </lineage>
</organism>
<dbReference type="Pfam" id="PF17429">
    <property type="entry name" value="GP70"/>
    <property type="match status" value="1"/>
</dbReference>
<dbReference type="Proteomes" id="UP000320338">
    <property type="component" value="Unassembled WGS sequence"/>
</dbReference>
<name>A0A4Y3WTM5_9PSEU</name>
<keyword evidence="2" id="KW-1185">Reference proteome</keyword>
<dbReference type="RefSeq" id="WP_370467289.1">
    <property type="nucleotide sequence ID" value="NZ_BAAARZ010000006.1"/>
</dbReference>
<gene>
    <name evidence="1" type="ORF">PHY01_41410</name>
</gene>
<sequence>MWALSPGSRLIRGRSSIIEKGNPQVKKHAPRKRSLLVDSPMWLTAGLTDMPHGFRALLVYVSVRVQEHDRIYRPVADLLSSGCHRLDSVDTVEDHTMMGYEANELIYSIWPECPGPLVPHGCVSDRVRVQTR</sequence>
<evidence type="ECO:0000313" key="1">
    <source>
        <dbReference type="EMBL" id="GEC21858.1"/>
    </source>
</evidence>
<dbReference type="EMBL" id="BJNG01000037">
    <property type="protein sequence ID" value="GEC21858.1"/>
    <property type="molecule type" value="Genomic_DNA"/>
</dbReference>